<dbReference type="Gramene" id="TuG1812G0700001964.01.T01">
    <property type="protein sequence ID" value="TuG1812G0700001964.01.T01.cds298680"/>
    <property type="gene ID" value="TuG1812G0700001964.01"/>
</dbReference>
<evidence type="ECO:0000313" key="2">
    <source>
        <dbReference type="Proteomes" id="UP000015106"/>
    </source>
</evidence>
<protein>
    <submittedName>
        <fullName evidence="1">Uncharacterized protein</fullName>
    </submittedName>
</protein>
<dbReference type="EnsemblPlants" id="TuG1812G0700001964.01.T01">
    <property type="protein sequence ID" value="TuG1812G0700001964.01.T01.cds298680"/>
    <property type="gene ID" value="TuG1812G0700001964.01"/>
</dbReference>
<organism evidence="1 2">
    <name type="scientific">Triticum urartu</name>
    <name type="common">Red wild einkorn</name>
    <name type="synonym">Crithodium urartu</name>
    <dbReference type="NCBI Taxonomy" id="4572"/>
    <lineage>
        <taxon>Eukaryota</taxon>
        <taxon>Viridiplantae</taxon>
        <taxon>Streptophyta</taxon>
        <taxon>Embryophyta</taxon>
        <taxon>Tracheophyta</taxon>
        <taxon>Spermatophyta</taxon>
        <taxon>Magnoliopsida</taxon>
        <taxon>Liliopsida</taxon>
        <taxon>Poales</taxon>
        <taxon>Poaceae</taxon>
        <taxon>BOP clade</taxon>
        <taxon>Pooideae</taxon>
        <taxon>Triticodae</taxon>
        <taxon>Triticeae</taxon>
        <taxon>Triticinae</taxon>
        <taxon>Triticum</taxon>
    </lineage>
</organism>
<reference evidence="1" key="2">
    <citation type="submission" date="2018-03" db="EMBL/GenBank/DDBJ databases">
        <title>The Triticum urartu genome reveals the dynamic nature of wheat genome evolution.</title>
        <authorList>
            <person name="Ling H."/>
            <person name="Ma B."/>
            <person name="Shi X."/>
            <person name="Liu H."/>
            <person name="Dong L."/>
            <person name="Sun H."/>
            <person name="Cao Y."/>
            <person name="Gao Q."/>
            <person name="Zheng S."/>
            <person name="Li Y."/>
            <person name="Yu Y."/>
            <person name="Du H."/>
            <person name="Qi M."/>
            <person name="Li Y."/>
            <person name="Yu H."/>
            <person name="Cui Y."/>
            <person name="Wang N."/>
            <person name="Chen C."/>
            <person name="Wu H."/>
            <person name="Zhao Y."/>
            <person name="Zhang J."/>
            <person name="Li Y."/>
            <person name="Zhou W."/>
            <person name="Zhang B."/>
            <person name="Hu W."/>
            <person name="Eijk M."/>
            <person name="Tang J."/>
            <person name="Witsenboer H."/>
            <person name="Zhao S."/>
            <person name="Li Z."/>
            <person name="Zhang A."/>
            <person name="Wang D."/>
            <person name="Liang C."/>
        </authorList>
    </citation>
    <scope>NUCLEOTIDE SEQUENCE [LARGE SCALE GENOMIC DNA]</scope>
    <source>
        <strain evidence="1">cv. G1812</strain>
    </source>
</reference>
<reference evidence="1" key="3">
    <citation type="submission" date="2022-06" db="UniProtKB">
        <authorList>
            <consortium name="EnsemblPlants"/>
        </authorList>
    </citation>
    <scope>IDENTIFICATION</scope>
</reference>
<name>A0A8R7QY95_TRIUA</name>
<sequence>WEKPSWRPWTVAGCGHRHRRRQQRRHCLVSHVVHAGVWKGILTSVAVHEVDAVFSNSDAARLTPGWERLRAAFADKERAPRQPIDLGPLSAAAAQARCLEDLEESSPLLDPRVDWKYWRQVDPSLHHQQPIAGDDEVVPLPVRVSLVRIKVVLKPGDWGSLD</sequence>
<accession>A0A8R7QY95</accession>
<reference evidence="2" key="1">
    <citation type="journal article" date="2013" name="Nature">
        <title>Draft genome of the wheat A-genome progenitor Triticum urartu.</title>
        <authorList>
            <person name="Ling H.Q."/>
            <person name="Zhao S."/>
            <person name="Liu D."/>
            <person name="Wang J."/>
            <person name="Sun H."/>
            <person name="Zhang C."/>
            <person name="Fan H."/>
            <person name="Li D."/>
            <person name="Dong L."/>
            <person name="Tao Y."/>
            <person name="Gao C."/>
            <person name="Wu H."/>
            <person name="Li Y."/>
            <person name="Cui Y."/>
            <person name="Guo X."/>
            <person name="Zheng S."/>
            <person name="Wang B."/>
            <person name="Yu K."/>
            <person name="Liang Q."/>
            <person name="Yang W."/>
            <person name="Lou X."/>
            <person name="Chen J."/>
            <person name="Feng M."/>
            <person name="Jian J."/>
            <person name="Zhang X."/>
            <person name="Luo G."/>
            <person name="Jiang Y."/>
            <person name="Liu J."/>
            <person name="Wang Z."/>
            <person name="Sha Y."/>
            <person name="Zhang B."/>
            <person name="Wu H."/>
            <person name="Tang D."/>
            <person name="Shen Q."/>
            <person name="Xue P."/>
            <person name="Zou S."/>
            <person name="Wang X."/>
            <person name="Liu X."/>
            <person name="Wang F."/>
            <person name="Yang Y."/>
            <person name="An X."/>
            <person name="Dong Z."/>
            <person name="Zhang K."/>
            <person name="Zhang X."/>
            <person name="Luo M.C."/>
            <person name="Dvorak J."/>
            <person name="Tong Y."/>
            <person name="Wang J."/>
            <person name="Yang H."/>
            <person name="Li Z."/>
            <person name="Wang D."/>
            <person name="Zhang A."/>
            <person name="Wang J."/>
        </authorList>
    </citation>
    <scope>NUCLEOTIDE SEQUENCE</scope>
    <source>
        <strain evidence="2">cv. G1812</strain>
    </source>
</reference>
<keyword evidence="2" id="KW-1185">Reference proteome</keyword>
<evidence type="ECO:0000313" key="1">
    <source>
        <dbReference type="EnsemblPlants" id="TuG1812G0700001964.01.T01.cds298680"/>
    </source>
</evidence>
<dbReference type="Proteomes" id="UP000015106">
    <property type="component" value="Chromosome 7"/>
</dbReference>
<proteinExistence type="predicted"/>
<dbReference type="AlphaFoldDB" id="A0A8R7QY95"/>